<keyword evidence="1" id="KW-0812">Transmembrane</keyword>
<feature type="transmembrane region" description="Helical" evidence="1">
    <location>
        <begin position="214"/>
        <end position="232"/>
    </location>
</feature>
<keyword evidence="1" id="KW-1133">Transmembrane helix</keyword>
<feature type="transmembrane region" description="Helical" evidence="1">
    <location>
        <begin position="244"/>
        <end position="264"/>
    </location>
</feature>
<feature type="transmembrane region" description="Helical" evidence="1">
    <location>
        <begin position="143"/>
        <end position="163"/>
    </location>
</feature>
<keyword evidence="2" id="KW-0496">Mitochondrion</keyword>
<protein>
    <submittedName>
        <fullName evidence="2">WGS project CABT00000000 data, contig 2.1583</fullName>
    </submittedName>
</protein>
<gene>
    <name evidence="2" type="ORF">SMAC_12654</name>
</gene>
<dbReference type="InParanoid" id="F7WD27"/>
<sequence length="398" mass="47379">MNSLFLIIDSLINIYFFIMQNIKFFLFYILTEAYTFSTNIGFHWLLLIVYYLFLIIYLYMRNYLKDLCSPPTSTSPRPAVLQGGEEKYDNGQSSLTVVNHPFLAKYNLFNFRSKYPVFFWLYMIVLLLNLWFIFFKAYCLGGFLYLFFNVLGHLFLLSNLLRLSKWFNKKPELVEHELKIKMDYFLFLFVFIVIPVYLWIYIDKTKSSDYTGRLFFWGIVCVIIYYVLQFIFMDKTEDKRVKFVVRLNLTMCIVCIISVLQRVISLEDINMLYYSIYLEPTTMLHLKSPQHILDTLIPAGPARPQDIDPELLNLRRAATNASLRRQSRFIEELVMNTNWAETLIENIFGPYDIQTTHTFNPNGRGTMIKSIYHRSQETPQEFVRYSFTPGIWSNIRTR</sequence>
<feature type="transmembrane region" description="Helical" evidence="1">
    <location>
        <begin position="42"/>
        <end position="60"/>
    </location>
</feature>
<proteinExistence type="predicted"/>
<dbReference type="Proteomes" id="UP000001881">
    <property type="component" value="Unassembled WGS sequence"/>
</dbReference>
<dbReference type="VEuPathDB" id="FungiDB:SMAC_12654"/>
<evidence type="ECO:0000313" key="3">
    <source>
        <dbReference type="Proteomes" id="UP000001881"/>
    </source>
</evidence>
<reference evidence="2 3" key="1">
    <citation type="journal article" date="2010" name="PLoS Genet.">
        <title>De novo assembly of a 40 Mb eukaryotic genome from short sequence reads: Sordaria macrospora, a model organism for fungal morphogenesis.</title>
        <authorList>
            <person name="Nowrousian M."/>
            <person name="Stajich J."/>
            <person name="Chu M."/>
            <person name="Engh I."/>
            <person name="Espagne E."/>
            <person name="Halliday K."/>
            <person name="Kamerewerd J."/>
            <person name="Kempken F."/>
            <person name="Knab B."/>
            <person name="Kuo H.C."/>
            <person name="Osiewacz H.D."/>
            <person name="Poeggeler S."/>
            <person name="Read N."/>
            <person name="Seiler S."/>
            <person name="Smith K."/>
            <person name="Zickler D."/>
            <person name="Kueck U."/>
            <person name="Freitag M."/>
        </authorList>
    </citation>
    <scope>NUCLEOTIDE SEQUENCE [LARGE SCALE GENOMIC DNA]</scope>
    <source>
        <strain evidence="3">ATCC MYA-333 / DSM 997 / K(L3346) / K-hell</strain>
        <tissue evidence="2">Mycelium</tissue>
    </source>
</reference>
<feature type="transmembrane region" description="Helical" evidence="1">
    <location>
        <begin position="12"/>
        <end position="30"/>
    </location>
</feature>
<geneLocation type="mitochondrion" evidence="2"/>
<feature type="transmembrane region" description="Helical" evidence="1">
    <location>
        <begin position="184"/>
        <end position="202"/>
    </location>
</feature>
<comment type="caution">
    <text evidence="2">The sequence shown here is derived from an EMBL/GenBank/DDBJ whole genome shotgun (WGS) entry which is preliminary data.</text>
</comment>
<feature type="transmembrane region" description="Helical" evidence="1">
    <location>
        <begin position="117"/>
        <end position="137"/>
    </location>
</feature>
<organism evidence="2 3">
    <name type="scientific">Sordaria macrospora (strain ATCC MYA-333 / DSM 997 / K(L3346) / K-hell)</name>
    <dbReference type="NCBI Taxonomy" id="771870"/>
    <lineage>
        <taxon>Eukaryota</taxon>
        <taxon>Fungi</taxon>
        <taxon>Dikarya</taxon>
        <taxon>Ascomycota</taxon>
        <taxon>Pezizomycotina</taxon>
        <taxon>Sordariomycetes</taxon>
        <taxon>Sordariomycetidae</taxon>
        <taxon>Sordariales</taxon>
        <taxon>Sordariaceae</taxon>
        <taxon>Sordaria</taxon>
    </lineage>
</organism>
<keyword evidence="3" id="KW-1185">Reference proteome</keyword>
<accession>F7WD27</accession>
<dbReference type="EMBL" id="CABT02001583">
    <property type="protein sequence ID" value="CCC14774.1"/>
    <property type="molecule type" value="Genomic_DNA"/>
</dbReference>
<keyword evidence="1" id="KW-0472">Membrane</keyword>
<evidence type="ECO:0000313" key="2">
    <source>
        <dbReference type="EMBL" id="CCC14774.1"/>
    </source>
</evidence>
<evidence type="ECO:0000256" key="1">
    <source>
        <dbReference type="SAM" id="Phobius"/>
    </source>
</evidence>
<dbReference type="AlphaFoldDB" id="F7WD27"/>
<dbReference type="HOGENOM" id="CLU_692924_0_0_1"/>
<name>F7WD27_SORMK</name>